<name>A0A5B7TR44_9FLAO</name>
<protein>
    <submittedName>
        <fullName evidence="1">Uncharacterized protein</fullName>
    </submittedName>
</protein>
<gene>
    <name evidence="1" type="ORF">FF125_05550</name>
</gene>
<reference evidence="1 2" key="1">
    <citation type="submission" date="2019-05" db="EMBL/GenBank/DDBJ databases">
        <title>Algicella ahnfeltiae gen. nov., sp. nov., a novel marine bacterium of the family Flavobacteriaceae isolated from a red alga.</title>
        <authorList>
            <person name="Nedashkovskaya O.I."/>
            <person name="Kukhlevskiy A.D."/>
            <person name="Kim S.-G."/>
            <person name="Zhukova N.V."/>
            <person name="Mikhailov V.V."/>
        </authorList>
    </citation>
    <scope>NUCLEOTIDE SEQUENCE [LARGE SCALE GENOMIC DNA]</scope>
    <source>
        <strain evidence="1 2">10Alg115</strain>
    </source>
</reference>
<sequence>MKKINPNNTKELKEYLASLPPEYVDRKNQEQIEENKKMFAEFKHAFSKSCCFLCGNKLDTFYADEPCFHWFLRPNGIRKKDFNNYLSEPIGFFKLESYLRWVATTENFIKNINDLESETSKSKIREITIKYKNIEWSLHFGKTDLAGHSNSKNADFPHFHLQILIDDKPFIRFNDFHIPFSKYDLIDIKLMDEASDIIQFGHSQAPGMSVIEDEELLKEMDELMVASDNIDKATFNTQTMASMPEGMTMDGEKLQAMFKENKETKVPLRHLMKKYFPEVNLVTNIEPADGFPDKKTRNKR</sequence>
<dbReference type="KEGG" id="fbe:FF125_05550"/>
<evidence type="ECO:0000313" key="2">
    <source>
        <dbReference type="Proteomes" id="UP000306229"/>
    </source>
</evidence>
<organism evidence="1 2">
    <name type="scientific">Aureibaculum algae</name>
    <dbReference type="NCBI Taxonomy" id="2584122"/>
    <lineage>
        <taxon>Bacteria</taxon>
        <taxon>Pseudomonadati</taxon>
        <taxon>Bacteroidota</taxon>
        <taxon>Flavobacteriia</taxon>
        <taxon>Flavobacteriales</taxon>
        <taxon>Flavobacteriaceae</taxon>
        <taxon>Aureibaculum</taxon>
    </lineage>
</organism>
<dbReference type="EMBL" id="CP040749">
    <property type="protein sequence ID" value="QCX37921.1"/>
    <property type="molecule type" value="Genomic_DNA"/>
</dbReference>
<dbReference type="Proteomes" id="UP000306229">
    <property type="component" value="Chromosome"/>
</dbReference>
<dbReference type="AlphaFoldDB" id="A0A5B7TR44"/>
<proteinExistence type="predicted"/>
<accession>A0A5B7TR44</accession>
<evidence type="ECO:0000313" key="1">
    <source>
        <dbReference type="EMBL" id="QCX37921.1"/>
    </source>
</evidence>
<dbReference type="OrthoDB" id="1440528at2"/>
<keyword evidence="2" id="KW-1185">Reference proteome</keyword>
<dbReference type="RefSeq" id="WP_138948838.1">
    <property type="nucleotide sequence ID" value="NZ_CP040749.1"/>
</dbReference>